<dbReference type="AlphaFoldDB" id="A0A8X6U989"/>
<dbReference type="PANTHER" id="PTHR45913">
    <property type="entry name" value="EPM2A-INTERACTING PROTEIN 1"/>
    <property type="match status" value="1"/>
</dbReference>
<dbReference type="OrthoDB" id="6144063at2759"/>
<reference evidence="1" key="1">
    <citation type="submission" date="2020-08" db="EMBL/GenBank/DDBJ databases">
        <title>Multicomponent nature underlies the extraordinary mechanical properties of spider dragline silk.</title>
        <authorList>
            <person name="Kono N."/>
            <person name="Nakamura H."/>
            <person name="Mori M."/>
            <person name="Yoshida Y."/>
            <person name="Ohtoshi R."/>
            <person name="Malay A.D."/>
            <person name="Moran D.A.P."/>
            <person name="Tomita M."/>
            <person name="Numata K."/>
            <person name="Arakawa K."/>
        </authorList>
    </citation>
    <scope>NUCLEOTIDE SEQUENCE</scope>
</reference>
<gene>
    <name evidence="1" type="primary">TcasGA2_TC006077</name>
    <name evidence="1" type="ORF">NPIL_607741</name>
</gene>
<keyword evidence="2" id="KW-1185">Reference proteome</keyword>
<dbReference type="Proteomes" id="UP000887013">
    <property type="component" value="Unassembled WGS sequence"/>
</dbReference>
<evidence type="ECO:0000313" key="2">
    <source>
        <dbReference type="Proteomes" id="UP000887013"/>
    </source>
</evidence>
<accession>A0A8X6U989</accession>
<sequence>MFERASEHGFAIQLDETSDIAELSILLVIVRYKHRTDAQEDMLICKSLPTRTTAEEFLNIVNSYFKKHDISGDLCHQVYTDRGKTMLEKMNGVVTCMKQK</sequence>
<dbReference type="EMBL" id="BMAW01121488">
    <property type="protein sequence ID" value="GFT94302.1"/>
    <property type="molecule type" value="Genomic_DNA"/>
</dbReference>
<evidence type="ECO:0000313" key="1">
    <source>
        <dbReference type="EMBL" id="GFT94302.1"/>
    </source>
</evidence>
<dbReference type="PANTHER" id="PTHR45913:SF19">
    <property type="entry name" value="LOW QUALITY PROTEIN: ZINC FINGER BED DOMAIN-CONTAINING PROTEIN 5-LIKE"/>
    <property type="match status" value="1"/>
</dbReference>
<proteinExistence type="predicted"/>
<protein>
    <submittedName>
        <fullName evidence="1">Transposase</fullName>
    </submittedName>
</protein>
<organism evidence="1 2">
    <name type="scientific">Nephila pilipes</name>
    <name type="common">Giant wood spider</name>
    <name type="synonym">Nephila maculata</name>
    <dbReference type="NCBI Taxonomy" id="299642"/>
    <lineage>
        <taxon>Eukaryota</taxon>
        <taxon>Metazoa</taxon>
        <taxon>Ecdysozoa</taxon>
        <taxon>Arthropoda</taxon>
        <taxon>Chelicerata</taxon>
        <taxon>Arachnida</taxon>
        <taxon>Araneae</taxon>
        <taxon>Araneomorphae</taxon>
        <taxon>Entelegynae</taxon>
        <taxon>Araneoidea</taxon>
        <taxon>Nephilidae</taxon>
        <taxon>Nephila</taxon>
    </lineage>
</organism>
<name>A0A8X6U989_NEPPI</name>
<comment type="caution">
    <text evidence="1">The sequence shown here is derived from an EMBL/GenBank/DDBJ whole genome shotgun (WGS) entry which is preliminary data.</text>
</comment>